<evidence type="ECO:0000256" key="1">
    <source>
        <dbReference type="SAM" id="MobiDB-lite"/>
    </source>
</evidence>
<dbReference type="GO" id="GO:0003735">
    <property type="term" value="F:structural constituent of ribosome"/>
    <property type="evidence" value="ECO:0007669"/>
    <property type="project" value="InterPro"/>
</dbReference>
<name>A0A8C5N1E4_9ANUR</name>
<dbReference type="Pfam" id="PF10213">
    <property type="entry name" value="MRP-S28"/>
    <property type="match status" value="1"/>
</dbReference>
<sequence length="326" mass="36920">MASSMLNRVYVTLRVPGTSLLHPKMAPGYSTALSVTQSKTVPETQRNRANRRGPQHRAAIAPRTEKMHPDQDWVNVYPTAAAFKPSAVPLPVRMGYPLKRSVPPEKTGNLELVKIPNFLHLTPVAIKKHCEALREFCTEWPSALSREDICAQHYPIEFQTVDYVSAGPSVRNPKARVVTLQVKLSSLNLDDHSKKKLLKLVGSRYDKASDSLTIRTDRCPLQKQNQDYAMYLLTVLYHESWKTEAWESEKAESDMEEYVWEGSKSEASVLQTMLKVDSDSLTKEDLLRSPKVQEYRSATVMLRNQGESEDNIKSYKESVKKMLGLA</sequence>
<dbReference type="GO" id="GO:0032543">
    <property type="term" value="P:mitochondrial translation"/>
    <property type="evidence" value="ECO:0007669"/>
    <property type="project" value="InterPro"/>
</dbReference>
<dbReference type="GeneTree" id="ENSGT00390000003443"/>
<evidence type="ECO:0000313" key="4">
    <source>
        <dbReference type="Proteomes" id="UP000694569"/>
    </source>
</evidence>
<keyword evidence="4" id="KW-1185">Reference proteome</keyword>
<dbReference type="AlphaFoldDB" id="A0A8C5N1E4"/>
<dbReference type="Ensembl" id="ENSLLET00000022380.1">
    <property type="protein sequence ID" value="ENSLLEP00000021550.1"/>
    <property type="gene ID" value="ENSLLEG00000013667.1"/>
</dbReference>
<dbReference type="Proteomes" id="UP000694569">
    <property type="component" value="Unplaced"/>
</dbReference>
<dbReference type="PANTHER" id="PTHR13490">
    <property type="entry name" value="MITOCHONDRIAL 28S RIBOSOMAL PROTEIN S28"/>
    <property type="match status" value="1"/>
</dbReference>
<organism evidence="3 4">
    <name type="scientific">Leptobrachium leishanense</name>
    <name type="common">Leishan spiny toad</name>
    <dbReference type="NCBI Taxonomy" id="445787"/>
    <lineage>
        <taxon>Eukaryota</taxon>
        <taxon>Metazoa</taxon>
        <taxon>Chordata</taxon>
        <taxon>Craniata</taxon>
        <taxon>Vertebrata</taxon>
        <taxon>Euteleostomi</taxon>
        <taxon>Amphibia</taxon>
        <taxon>Batrachia</taxon>
        <taxon>Anura</taxon>
        <taxon>Pelobatoidea</taxon>
        <taxon>Megophryidae</taxon>
        <taxon>Leptobrachium</taxon>
    </lineage>
</organism>
<feature type="region of interest" description="Disordered" evidence="1">
    <location>
        <begin position="31"/>
        <end position="56"/>
    </location>
</feature>
<dbReference type="PANTHER" id="PTHR13490:SF0">
    <property type="entry name" value="SMALL RIBOSOMAL SUBUNIT PROTEIN MS35"/>
    <property type="match status" value="1"/>
</dbReference>
<dbReference type="InterPro" id="IPR019349">
    <property type="entry name" value="Ribosomal_mS35_mit"/>
</dbReference>
<feature type="compositionally biased region" description="Polar residues" evidence="1">
    <location>
        <begin position="31"/>
        <end position="44"/>
    </location>
</feature>
<gene>
    <name evidence="3" type="primary">MRPS35</name>
</gene>
<evidence type="ECO:0000259" key="2">
    <source>
        <dbReference type="Pfam" id="PF10213"/>
    </source>
</evidence>
<reference evidence="3" key="2">
    <citation type="submission" date="2025-09" db="UniProtKB">
        <authorList>
            <consortium name="Ensembl"/>
        </authorList>
    </citation>
    <scope>IDENTIFICATION</scope>
</reference>
<proteinExistence type="predicted"/>
<protein>
    <submittedName>
        <fullName evidence="3">Mitochondrial ribosomal protein S35</fullName>
    </submittedName>
</protein>
<accession>A0A8C5N1E4</accession>
<feature type="domain" description="Small ribosomal subunit protein mS35 mitochondrial conserved" evidence="2">
    <location>
        <begin position="155"/>
        <end position="242"/>
    </location>
</feature>
<evidence type="ECO:0000313" key="3">
    <source>
        <dbReference type="Ensembl" id="ENSLLEP00000021550.1"/>
    </source>
</evidence>
<reference evidence="3" key="1">
    <citation type="submission" date="2025-08" db="UniProtKB">
        <authorList>
            <consortium name="Ensembl"/>
        </authorList>
    </citation>
    <scope>IDENTIFICATION</scope>
</reference>
<dbReference type="OrthoDB" id="283424at2759"/>
<dbReference type="GO" id="GO:0005763">
    <property type="term" value="C:mitochondrial small ribosomal subunit"/>
    <property type="evidence" value="ECO:0007669"/>
    <property type="project" value="TreeGrafter"/>
</dbReference>
<dbReference type="InterPro" id="IPR039848">
    <property type="entry name" value="Ribosomal_mS35_mt"/>
</dbReference>